<dbReference type="EC" id="2.4.2.31" evidence="9"/>
<dbReference type="Proteomes" id="UP000663832">
    <property type="component" value="Unassembled WGS sequence"/>
</dbReference>
<dbReference type="PROSITE" id="PS50293">
    <property type="entry name" value="TPR_REGION"/>
    <property type="match status" value="3"/>
</dbReference>
<organism evidence="12 13">
    <name type="scientific">Adineta steineri</name>
    <dbReference type="NCBI Taxonomy" id="433720"/>
    <lineage>
        <taxon>Eukaryota</taxon>
        <taxon>Metazoa</taxon>
        <taxon>Spiralia</taxon>
        <taxon>Gnathifera</taxon>
        <taxon>Rotifera</taxon>
        <taxon>Eurotatoria</taxon>
        <taxon>Bdelloidea</taxon>
        <taxon>Adinetida</taxon>
        <taxon>Adinetidae</taxon>
        <taxon>Adineta</taxon>
    </lineage>
</organism>
<evidence type="ECO:0000256" key="4">
    <source>
        <dbReference type="ARBA" id="ARBA00022695"/>
    </source>
</evidence>
<comment type="catalytic activity">
    <reaction evidence="7 9">
        <text>L-arginyl-[protein] + NAD(+) = N(omega)-(ADP-D-ribosyl)-L-arginyl-[protein] + nicotinamide + H(+)</text>
        <dbReference type="Rhea" id="RHEA:19149"/>
        <dbReference type="Rhea" id="RHEA-COMP:10532"/>
        <dbReference type="Rhea" id="RHEA-COMP:15087"/>
        <dbReference type="ChEBI" id="CHEBI:15378"/>
        <dbReference type="ChEBI" id="CHEBI:17154"/>
        <dbReference type="ChEBI" id="CHEBI:29965"/>
        <dbReference type="ChEBI" id="CHEBI:57540"/>
        <dbReference type="ChEBI" id="CHEBI:142554"/>
        <dbReference type="EC" id="2.4.2.31"/>
    </reaction>
</comment>
<evidence type="ECO:0000256" key="5">
    <source>
        <dbReference type="ARBA" id="ARBA00022737"/>
    </source>
</evidence>
<feature type="repeat" description="TPR" evidence="8">
    <location>
        <begin position="308"/>
        <end position="341"/>
    </location>
</feature>
<gene>
    <name evidence="11" type="ORF">BJG266_LOCUS36101</name>
    <name evidence="12" type="ORF">QVE165_LOCUS53118</name>
</gene>
<keyword evidence="10" id="KW-0493">Microtubule</keyword>
<dbReference type="OrthoDB" id="10040854at2759"/>
<evidence type="ECO:0000256" key="10">
    <source>
        <dbReference type="RuleBase" id="RU367020"/>
    </source>
</evidence>
<keyword evidence="10" id="KW-0505">Motor protein</keyword>
<dbReference type="GO" id="GO:0005871">
    <property type="term" value="C:kinesin complex"/>
    <property type="evidence" value="ECO:0007669"/>
    <property type="project" value="UniProtKB-UniRule"/>
</dbReference>
<dbReference type="SUPFAM" id="SSF48452">
    <property type="entry name" value="TPR-like"/>
    <property type="match status" value="2"/>
</dbReference>
<dbReference type="Gene3D" id="3.90.176.10">
    <property type="entry name" value="Toxin ADP-ribosyltransferase, Chain A, domain 1"/>
    <property type="match status" value="1"/>
</dbReference>
<evidence type="ECO:0000256" key="9">
    <source>
        <dbReference type="RuleBase" id="RU361228"/>
    </source>
</evidence>
<dbReference type="EMBL" id="CAJNOM010001356">
    <property type="protein sequence ID" value="CAF1604394.1"/>
    <property type="molecule type" value="Genomic_DNA"/>
</dbReference>
<evidence type="ECO:0000256" key="7">
    <source>
        <dbReference type="ARBA" id="ARBA00047597"/>
    </source>
</evidence>
<dbReference type="PROSITE" id="PS51996">
    <property type="entry name" value="TR_MART"/>
    <property type="match status" value="1"/>
</dbReference>
<comment type="caution">
    <text evidence="12">The sequence shown here is derived from an EMBL/GenBank/DDBJ whole genome shotgun (WGS) entry which is preliminary data.</text>
</comment>
<comment type="similarity">
    <text evidence="10">Belongs to the kinesin light chain family.</text>
</comment>
<evidence type="ECO:0000256" key="6">
    <source>
        <dbReference type="ARBA" id="ARBA00022803"/>
    </source>
</evidence>
<dbReference type="GO" id="GO:0016779">
    <property type="term" value="F:nucleotidyltransferase activity"/>
    <property type="evidence" value="ECO:0007669"/>
    <property type="project" value="UniProtKB-KW"/>
</dbReference>
<keyword evidence="10" id="KW-0963">Cytoplasm</keyword>
<comment type="similarity">
    <text evidence="1 9">Belongs to the Arg-specific ADP-ribosyltransferase family.</text>
</comment>
<keyword evidence="3 9" id="KW-0808">Transferase</keyword>
<evidence type="ECO:0000256" key="1">
    <source>
        <dbReference type="ARBA" id="ARBA00009558"/>
    </source>
</evidence>
<dbReference type="InterPro" id="IPR011990">
    <property type="entry name" value="TPR-like_helical_dom_sf"/>
</dbReference>
<dbReference type="InterPro" id="IPR000768">
    <property type="entry name" value="ART"/>
</dbReference>
<dbReference type="GO" id="GO:0106274">
    <property type="term" value="F:NAD+-protein-arginine ADP-ribosyltransferase activity"/>
    <property type="evidence" value="ECO:0007669"/>
    <property type="project" value="UniProtKB-EC"/>
</dbReference>
<proteinExistence type="inferred from homology"/>
<keyword evidence="6 8" id="KW-0802">TPR repeat</keyword>
<dbReference type="Pfam" id="PF13424">
    <property type="entry name" value="TPR_12"/>
    <property type="match status" value="2"/>
</dbReference>
<dbReference type="EMBL" id="CAJNOI010001008">
    <property type="protein sequence ID" value="CAF1372347.1"/>
    <property type="molecule type" value="Genomic_DNA"/>
</dbReference>
<evidence type="ECO:0000256" key="8">
    <source>
        <dbReference type="PROSITE-ProRule" id="PRU00339"/>
    </source>
</evidence>
<dbReference type="Gene3D" id="1.25.40.10">
    <property type="entry name" value="Tetratricopeptide repeat domain"/>
    <property type="match status" value="2"/>
</dbReference>
<dbReference type="PROSITE" id="PS50005">
    <property type="entry name" value="TPR"/>
    <property type="match status" value="4"/>
</dbReference>
<comment type="subunit">
    <text evidence="10">Oligomeric complex composed of two heavy chains and two light chains.</text>
</comment>
<evidence type="ECO:0000313" key="13">
    <source>
        <dbReference type="Proteomes" id="UP000663832"/>
    </source>
</evidence>
<sequence>MQHNKQAIKDFITYCRNHDCLSPAYIDRFEKEYNSRPAIWWYTFPSNIYSMLNYGLRTLEADIIITMGFFLRRLHQEIQQLYEQQVNSYDKKPFLVYRGQSLTESDFEKLQKTIGGLMSFNNFLSTSKDKEVSLQYAECASTTPNTVGILFIMSIDPCIKSTPFASIKEMSYFNEEDEILFSMHTVFRVVAIRQKDNDNQLYEVELQLTSDDDQQLHLLTDRIRKEVHGTGWQKLGDLLHKIGQFQKAQELYNALLEQTSDEGEKALYYNQLGFVHSDLGDYGKAIWYFEQRLEIGQKTLPSNHPLLASSYGNIGSVYGTMGEYSKALSYYEKTLKIQQKTRSSNHPSLATLYNNIGLVYKNMGQYSKALSYYAKALEIQQKTLPSNHPSLATAYNNIASVHDKRGKYSKALPFYKKALDIQQKSLPSNHPDLGILHNNIGMVCSNMGEYSKALSSHEKALATYKKNSFFKSSSIG</sequence>
<dbReference type="Pfam" id="PF13181">
    <property type="entry name" value="TPR_8"/>
    <property type="match status" value="1"/>
</dbReference>
<dbReference type="SUPFAM" id="SSF56399">
    <property type="entry name" value="ADP-ribosylation"/>
    <property type="match status" value="1"/>
</dbReference>
<keyword evidence="9" id="KW-0520">NAD</keyword>
<dbReference type="Proteomes" id="UP000663877">
    <property type="component" value="Unassembled WGS sequence"/>
</dbReference>
<keyword evidence="13" id="KW-1185">Reference proteome</keyword>
<evidence type="ECO:0000256" key="2">
    <source>
        <dbReference type="ARBA" id="ARBA00022676"/>
    </source>
</evidence>
<dbReference type="Pfam" id="PF01129">
    <property type="entry name" value="ART"/>
    <property type="match status" value="1"/>
</dbReference>
<feature type="repeat" description="TPR" evidence="8">
    <location>
        <begin position="266"/>
        <end position="299"/>
    </location>
</feature>
<comment type="function">
    <text evidence="10">Kinesin is a microtubule-associated force-producing protein that play a role in organelle transport.</text>
</comment>
<protein>
    <recommendedName>
        <fullName evidence="9 10">Multifunctional fusion protein</fullName>
    </recommendedName>
    <domain>
        <recommendedName>
            <fullName evidence="9">NAD(P)(+)--arginine ADP-ribosyltransferase</fullName>
            <ecNumber evidence="9">2.4.2.31</ecNumber>
        </recommendedName>
        <alternativeName>
            <fullName evidence="9">Mono(ADP-ribosyl)transferase</fullName>
        </alternativeName>
    </domain>
    <domain>
        <recommendedName>
            <fullName evidence="10">Kinesin light chain</fullName>
        </recommendedName>
    </domain>
</protein>
<dbReference type="Pfam" id="PF13176">
    <property type="entry name" value="TPR_7"/>
    <property type="match status" value="1"/>
</dbReference>
<name>A0A816B3Z9_9BILA</name>
<feature type="repeat" description="TPR" evidence="8">
    <location>
        <begin position="350"/>
        <end position="383"/>
    </location>
</feature>
<evidence type="ECO:0000256" key="3">
    <source>
        <dbReference type="ARBA" id="ARBA00022679"/>
    </source>
</evidence>
<keyword evidence="2 9" id="KW-0328">Glycosyltransferase</keyword>
<dbReference type="GO" id="GO:0005874">
    <property type="term" value="C:microtubule"/>
    <property type="evidence" value="ECO:0007669"/>
    <property type="project" value="UniProtKB-UniRule"/>
</dbReference>
<keyword evidence="10" id="KW-0206">Cytoskeleton</keyword>
<dbReference type="SMART" id="SM00028">
    <property type="entry name" value="TPR"/>
    <property type="match status" value="6"/>
</dbReference>
<dbReference type="PRINTS" id="PR00381">
    <property type="entry name" value="KINESINLIGHT"/>
</dbReference>
<evidence type="ECO:0000313" key="12">
    <source>
        <dbReference type="EMBL" id="CAF1604394.1"/>
    </source>
</evidence>
<accession>A0A816B3Z9</accession>
<dbReference type="PANTHER" id="PTHR45641:SF1">
    <property type="entry name" value="AAA+ ATPASE DOMAIN-CONTAINING PROTEIN"/>
    <property type="match status" value="1"/>
</dbReference>
<evidence type="ECO:0000313" key="11">
    <source>
        <dbReference type="EMBL" id="CAF1372347.1"/>
    </source>
</evidence>
<keyword evidence="9" id="KW-0521">NADP</keyword>
<keyword evidence="5" id="KW-0677">Repeat</keyword>
<keyword evidence="4" id="KW-0548">Nucleotidyltransferase</keyword>
<dbReference type="PANTHER" id="PTHR45641">
    <property type="entry name" value="TETRATRICOPEPTIDE REPEAT PROTEIN (AFU_ORTHOLOGUE AFUA_6G03870)"/>
    <property type="match status" value="1"/>
</dbReference>
<feature type="repeat" description="TPR" evidence="8">
    <location>
        <begin position="392"/>
        <end position="425"/>
    </location>
</feature>
<reference evidence="12" key="1">
    <citation type="submission" date="2021-02" db="EMBL/GenBank/DDBJ databases">
        <authorList>
            <person name="Nowell W R."/>
        </authorList>
    </citation>
    <scope>NUCLEOTIDE SEQUENCE</scope>
</reference>
<dbReference type="AlphaFoldDB" id="A0A816B3Z9"/>
<comment type="subcellular location">
    <subcellularLocation>
        <location evidence="10">Cytoplasm</location>
        <location evidence="10">Cytoskeleton</location>
    </subcellularLocation>
</comment>
<dbReference type="InterPro" id="IPR019734">
    <property type="entry name" value="TPR_rpt"/>
</dbReference>